<feature type="transmembrane region" description="Helical" evidence="8">
    <location>
        <begin position="310"/>
        <end position="330"/>
    </location>
</feature>
<keyword evidence="2 8" id="KW-0813">Transport</keyword>
<dbReference type="EMBL" id="BKCL01000003">
    <property type="protein sequence ID" value="GEQ97551.1"/>
    <property type="molecule type" value="Genomic_DNA"/>
</dbReference>
<gene>
    <name evidence="11" type="primary">yehZ</name>
    <name evidence="11" type="ORF">JCM17844_11880</name>
</gene>
<evidence type="ECO:0000313" key="11">
    <source>
        <dbReference type="EMBL" id="GEQ97551.1"/>
    </source>
</evidence>
<dbReference type="AlphaFoldDB" id="A0A5A7MNQ6"/>
<dbReference type="InterPro" id="IPR051204">
    <property type="entry name" value="ABC_transp_perm/SBD"/>
</dbReference>
<dbReference type="PANTHER" id="PTHR30177:SF4">
    <property type="entry name" value="OSMOPROTECTANT IMPORT PERMEASE PROTEIN OSMW"/>
    <property type="match status" value="1"/>
</dbReference>
<keyword evidence="3 8" id="KW-0812">Transmembrane</keyword>
<comment type="subcellular location">
    <subcellularLocation>
        <location evidence="1 8">Cell membrane</location>
        <topology evidence="1 8">Multi-pass membrane protein</topology>
    </subcellularLocation>
</comment>
<dbReference type="Pfam" id="PF04069">
    <property type="entry name" value="OpuAC"/>
    <property type="match status" value="1"/>
</dbReference>
<dbReference type="SUPFAM" id="SSF161098">
    <property type="entry name" value="MetI-like"/>
    <property type="match status" value="1"/>
</dbReference>
<feature type="transmembrane region" description="Helical" evidence="8">
    <location>
        <begin position="364"/>
        <end position="382"/>
    </location>
</feature>
<evidence type="ECO:0000256" key="3">
    <source>
        <dbReference type="ARBA" id="ARBA00022692"/>
    </source>
</evidence>
<evidence type="ECO:0000256" key="1">
    <source>
        <dbReference type="ARBA" id="ARBA00004651"/>
    </source>
</evidence>
<evidence type="ECO:0000256" key="8">
    <source>
        <dbReference type="RuleBase" id="RU363032"/>
    </source>
</evidence>
<evidence type="ECO:0000256" key="4">
    <source>
        <dbReference type="ARBA" id="ARBA00022989"/>
    </source>
</evidence>
<evidence type="ECO:0000313" key="12">
    <source>
        <dbReference type="Proteomes" id="UP000322084"/>
    </source>
</evidence>
<dbReference type="FunFam" id="1.10.3720.10:FF:000001">
    <property type="entry name" value="Glycine betaine ABC transporter, permease"/>
    <property type="match status" value="1"/>
</dbReference>
<proteinExistence type="inferred from homology"/>
<name>A0A5A7MNQ6_9PROT</name>
<comment type="similarity">
    <text evidence="7">In the N-terminal section; belongs to the binding-protein-dependent transport system permease family.</text>
</comment>
<evidence type="ECO:0000256" key="2">
    <source>
        <dbReference type="ARBA" id="ARBA00022448"/>
    </source>
</evidence>
<dbReference type="GO" id="GO:0043190">
    <property type="term" value="C:ATP-binding cassette (ABC) transporter complex"/>
    <property type="evidence" value="ECO:0007669"/>
    <property type="project" value="InterPro"/>
</dbReference>
<evidence type="ECO:0000256" key="7">
    <source>
        <dbReference type="ARBA" id="ARBA00035652"/>
    </source>
</evidence>
<keyword evidence="9" id="KW-0732">Signal</keyword>
<evidence type="ECO:0000256" key="5">
    <source>
        <dbReference type="ARBA" id="ARBA00023136"/>
    </source>
</evidence>
<dbReference type="SUPFAM" id="SSF53850">
    <property type="entry name" value="Periplasmic binding protein-like II"/>
    <property type="match status" value="1"/>
</dbReference>
<feature type="domain" description="ABC transmembrane type-1" evidence="10">
    <location>
        <begin position="304"/>
        <end position="487"/>
    </location>
</feature>
<keyword evidence="4 8" id="KW-1133">Transmembrane helix</keyword>
<dbReference type="CDD" id="cd13607">
    <property type="entry name" value="PBP2_AfProX_like"/>
    <property type="match status" value="1"/>
</dbReference>
<dbReference type="RefSeq" id="WP_150000181.1">
    <property type="nucleotide sequence ID" value="NZ_BKCL01000003.1"/>
</dbReference>
<organism evidence="11 12">
    <name type="scientific">Iodidimonas gelatinilytica</name>
    <dbReference type="NCBI Taxonomy" id="1236966"/>
    <lineage>
        <taxon>Bacteria</taxon>
        <taxon>Pseudomonadati</taxon>
        <taxon>Pseudomonadota</taxon>
        <taxon>Alphaproteobacteria</taxon>
        <taxon>Iodidimonadales</taxon>
        <taxon>Iodidimonadaceae</taxon>
        <taxon>Iodidimonas</taxon>
    </lineage>
</organism>
<dbReference type="CDD" id="cd06261">
    <property type="entry name" value="TM_PBP2"/>
    <property type="match status" value="1"/>
</dbReference>
<dbReference type="Proteomes" id="UP000322084">
    <property type="component" value="Unassembled WGS sequence"/>
</dbReference>
<dbReference type="GO" id="GO:0031460">
    <property type="term" value="P:glycine betaine transport"/>
    <property type="evidence" value="ECO:0007669"/>
    <property type="project" value="TreeGrafter"/>
</dbReference>
<dbReference type="InterPro" id="IPR007210">
    <property type="entry name" value="ABC_Gly_betaine_transp_sub-bd"/>
</dbReference>
<dbReference type="Gene3D" id="3.40.190.10">
    <property type="entry name" value="Periplasmic binding protein-like II"/>
    <property type="match status" value="1"/>
</dbReference>
<comment type="similarity">
    <text evidence="8">Belongs to the binding-protein-dependent transport system permease family.</text>
</comment>
<protein>
    <submittedName>
        <fullName evidence="11">Amino acid ABC transporter permease</fullName>
    </submittedName>
</protein>
<dbReference type="InterPro" id="IPR035906">
    <property type="entry name" value="MetI-like_sf"/>
</dbReference>
<feature type="transmembrane region" description="Helical" evidence="8">
    <location>
        <begin position="464"/>
        <end position="486"/>
    </location>
</feature>
<feature type="transmembrane region" description="Helical" evidence="8">
    <location>
        <begin position="337"/>
        <end position="358"/>
    </location>
</feature>
<feature type="signal peptide" evidence="9">
    <location>
        <begin position="1"/>
        <end position="18"/>
    </location>
</feature>
<dbReference type="InterPro" id="IPR000515">
    <property type="entry name" value="MetI-like"/>
</dbReference>
<accession>A0A5A7MNQ6</accession>
<comment type="similarity">
    <text evidence="6">In the C-terminal section; belongs to the OsmX family.</text>
</comment>
<dbReference type="PROSITE" id="PS50928">
    <property type="entry name" value="ABC_TM1"/>
    <property type="match status" value="1"/>
</dbReference>
<dbReference type="Pfam" id="PF00528">
    <property type="entry name" value="BPD_transp_1"/>
    <property type="match status" value="1"/>
</dbReference>
<evidence type="ECO:0000259" key="10">
    <source>
        <dbReference type="PROSITE" id="PS50928"/>
    </source>
</evidence>
<reference evidence="11 12" key="1">
    <citation type="submission" date="2019-09" db="EMBL/GenBank/DDBJ databases">
        <title>NBRP : Genome information of microbial organism related human and environment.</title>
        <authorList>
            <person name="Hattori M."/>
            <person name="Oshima K."/>
            <person name="Inaba H."/>
            <person name="Suda W."/>
            <person name="Sakamoto M."/>
            <person name="Iino T."/>
            <person name="Kitahara M."/>
            <person name="Oshida Y."/>
            <person name="Iida T."/>
            <person name="Kudo T."/>
            <person name="Itoh T."/>
            <person name="Ohkuma M."/>
        </authorList>
    </citation>
    <scope>NUCLEOTIDE SEQUENCE [LARGE SCALE GENOMIC DNA]</scope>
    <source>
        <strain evidence="11 12">Hi-2</strain>
    </source>
</reference>
<comment type="caution">
    <text evidence="11">The sequence shown here is derived from an EMBL/GenBank/DDBJ whole genome shotgun (WGS) entry which is preliminary data.</text>
</comment>
<dbReference type="Gene3D" id="3.40.190.120">
    <property type="entry name" value="Osmoprotection protein (prox), domain 2"/>
    <property type="match status" value="1"/>
</dbReference>
<sequence>MMARLMIACALLFLTAAAAPPKTDDRAVVVASKAFTESVIVSELARLSLREAGQQVVHRQALGGTRIVFGALKRGEIDAYPDYTGTLRFEIYAAAKATDPAALERLLAQNGIAMTKPLGFNNSYGLAMRADVAKAKNITRISDLVGRTDLRFGLSNEFLDRGDGWPALKAAYGLAQKADGLQHDLSYRGLADGRLEVIDVYTTDAEIAFYDLKVLEDDRGFFPAYEAVFLYRADLAQSHPQAVAALQSLAGRISAQHMRQMNKRVKIDRRPETAVAADFLSQETGQTVVGEGGAGLLGRIWQRSVEHLRLVALSLTMALVLAVPLAIVAFRKPHLGGAILGFVGILQTVPALALFVFMIPLLGIGAAPTIAALFLYSLLPIVRNGHAGLAGIPADLQESAQALGLPSMARLWRIELPLALPTLLAGIKTAAVINVGAATLGALIGAGGYGQPILTGIRLDDMGLILEGAVPAALLALLVTGLFDLVERWLIPRGLQL</sequence>
<feature type="transmembrane region" description="Helical" evidence="8">
    <location>
        <begin position="418"/>
        <end position="444"/>
    </location>
</feature>
<evidence type="ECO:0000256" key="9">
    <source>
        <dbReference type="SAM" id="SignalP"/>
    </source>
</evidence>
<dbReference type="InterPro" id="IPR041894">
    <property type="entry name" value="PBP2_ProX-like"/>
</dbReference>
<keyword evidence="5 8" id="KW-0472">Membrane</keyword>
<dbReference type="Gene3D" id="1.10.3720.10">
    <property type="entry name" value="MetI-like"/>
    <property type="match status" value="1"/>
</dbReference>
<dbReference type="GO" id="GO:0022857">
    <property type="term" value="F:transmembrane transporter activity"/>
    <property type="evidence" value="ECO:0007669"/>
    <property type="project" value="InterPro"/>
</dbReference>
<evidence type="ECO:0000256" key="6">
    <source>
        <dbReference type="ARBA" id="ARBA00035642"/>
    </source>
</evidence>
<feature type="chain" id="PRO_5023142813" evidence="9">
    <location>
        <begin position="19"/>
        <end position="497"/>
    </location>
</feature>
<dbReference type="PANTHER" id="PTHR30177">
    <property type="entry name" value="GLYCINE BETAINE/L-PROLINE TRANSPORT SYSTEM PERMEASE PROTEIN PROW"/>
    <property type="match status" value="1"/>
</dbReference>